<dbReference type="PANTHER" id="PTHR47690">
    <property type="entry name" value="GLUCOKINASE"/>
    <property type="match status" value="1"/>
</dbReference>
<feature type="compositionally biased region" description="Polar residues" evidence="4">
    <location>
        <begin position="149"/>
        <end position="161"/>
    </location>
</feature>
<dbReference type="InterPro" id="IPR050201">
    <property type="entry name" value="Bacterial_glucokinase"/>
</dbReference>
<dbReference type="GO" id="GO:0005536">
    <property type="term" value="F:D-glucose binding"/>
    <property type="evidence" value="ECO:0007669"/>
    <property type="project" value="InterPro"/>
</dbReference>
<evidence type="ECO:0000313" key="5">
    <source>
        <dbReference type="EMBL" id="BBD78072.1"/>
    </source>
</evidence>
<proteinExistence type="inferred from homology"/>
<evidence type="ECO:0000256" key="3">
    <source>
        <dbReference type="RuleBase" id="RU004046"/>
    </source>
</evidence>
<dbReference type="KEGG" id="htl:HPTL_1816"/>
<dbReference type="GO" id="GO:0005524">
    <property type="term" value="F:ATP binding"/>
    <property type="evidence" value="ECO:0007669"/>
    <property type="project" value="InterPro"/>
</dbReference>
<protein>
    <submittedName>
        <fullName evidence="5">Glucokinase</fullName>
    </submittedName>
</protein>
<feature type="region of interest" description="Disordered" evidence="4">
    <location>
        <begin position="146"/>
        <end position="167"/>
    </location>
</feature>
<dbReference type="GO" id="GO:0006096">
    <property type="term" value="P:glycolytic process"/>
    <property type="evidence" value="ECO:0007669"/>
    <property type="project" value="InterPro"/>
</dbReference>
<dbReference type="EMBL" id="AP018558">
    <property type="protein sequence ID" value="BBD78072.1"/>
    <property type="molecule type" value="Genomic_DNA"/>
</dbReference>
<dbReference type="Gene3D" id="3.40.367.20">
    <property type="match status" value="1"/>
</dbReference>
<dbReference type="GO" id="GO:0004340">
    <property type="term" value="F:glucokinase activity"/>
    <property type="evidence" value="ECO:0007669"/>
    <property type="project" value="InterPro"/>
</dbReference>
<name>A0A2Z6E0S1_HYDTE</name>
<dbReference type="InterPro" id="IPR043129">
    <property type="entry name" value="ATPase_NBD"/>
</dbReference>
<keyword evidence="1" id="KW-0808">Transferase</keyword>
<comment type="similarity">
    <text evidence="3">Belongs to the bacterial glucokinase family.</text>
</comment>
<dbReference type="GO" id="GO:0005829">
    <property type="term" value="C:cytosol"/>
    <property type="evidence" value="ECO:0007669"/>
    <property type="project" value="TreeGrafter"/>
</dbReference>
<evidence type="ECO:0000256" key="2">
    <source>
        <dbReference type="ARBA" id="ARBA00022777"/>
    </source>
</evidence>
<dbReference type="Pfam" id="PF02685">
    <property type="entry name" value="Glucokinase"/>
    <property type="match status" value="1"/>
</dbReference>
<sequence length="357" mass="38094">MSENEAQKTPQATFLVADIGGTHNRWQRLRLDGAHLHVDTTWIGRNDDAATFHEAWQRALTALPVTEPLSQVVIAAAGPVHDATITLTNRPTWRIDAATLSRVLGAPVTLLNDFAAQAYGLLTVTDAECERLGNPSELAATAPIAPETSAASAPRSPQATVPQPGERPLAVIGPGTGLGIAFLWQPARTPAPLVLSTEAGNLRLPLLPELATHWPAIAADAPAQQPYWEWLLSGPGLMRLHQFLNGATLAPEAIVAAAHADPESAAAHTVTLFSRLLAHFAAEATLMAWATQGVVLVGSLANAIAPWLRRREWHDAFLSGPRYRDALAATPLWLVHASDLGLRGAAYVAFRQARAAR</sequence>
<dbReference type="SUPFAM" id="SSF53067">
    <property type="entry name" value="Actin-like ATPase domain"/>
    <property type="match status" value="1"/>
</dbReference>
<organism evidence="5 6">
    <name type="scientific">Hydrogenophilus thermoluteolus</name>
    <name type="common">Pseudomonas hydrogenothermophila</name>
    <dbReference type="NCBI Taxonomy" id="297"/>
    <lineage>
        <taxon>Bacteria</taxon>
        <taxon>Pseudomonadati</taxon>
        <taxon>Pseudomonadota</taxon>
        <taxon>Hydrogenophilia</taxon>
        <taxon>Hydrogenophilales</taxon>
        <taxon>Hydrogenophilaceae</taxon>
        <taxon>Hydrogenophilus</taxon>
    </lineage>
</organism>
<evidence type="ECO:0000256" key="1">
    <source>
        <dbReference type="ARBA" id="ARBA00022679"/>
    </source>
</evidence>
<dbReference type="RefSeq" id="WP_119335740.1">
    <property type="nucleotide sequence ID" value="NZ_AP018558.1"/>
</dbReference>
<keyword evidence="6" id="KW-1185">Reference proteome</keyword>
<dbReference type="PANTHER" id="PTHR47690:SF1">
    <property type="entry name" value="GLUCOKINASE"/>
    <property type="match status" value="1"/>
</dbReference>
<keyword evidence="2 5" id="KW-0418">Kinase</keyword>
<gene>
    <name evidence="5" type="ORF">HPTL_1816</name>
</gene>
<evidence type="ECO:0000256" key="4">
    <source>
        <dbReference type="SAM" id="MobiDB-lite"/>
    </source>
</evidence>
<reference evidence="5 6" key="1">
    <citation type="submission" date="2018-04" db="EMBL/GenBank/DDBJ databases">
        <title>Complete genome sequence of Hydrogenophilus thermoluteolus TH-1.</title>
        <authorList>
            <person name="Arai H."/>
        </authorList>
    </citation>
    <scope>NUCLEOTIDE SEQUENCE [LARGE SCALE GENOMIC DNA]</scope>
    <source>
        <strain evidence="5 6">TH-1</strain>
    </source>
</reference>
<evidence type="ECO:0000313" key="6">
    <source>
        <dbReference type="Proteomes" id="UP000262004"/>
    </source>
</evidence>
<accession>A0A2Z6E0S1</accession>
<dbReference type="AlphaFoldDB" id="A0A2Z6E0S1"/>
<dbReference type="OrthoDB" id="9765195at2"/>
<dbReference type="CDD" id="cd24008">
    <property type="entry name" value="ASKHA_NBD_GLK"/>
    <property type="match status" value="1"/>
</dbReference>
<dbReference type="Gene3D" id="3.30.420.40">
    <property type="match status" value="1"/>
</dbReference>
<dbReference type="InterPro" id="IPR003836">
    <property type="entry name" value="Glucokinase"/>
</dbReference>
<dbReference type="Proteomes" id="UP000262004">
    <property type="component" value="Chromosome"/>
</dbReference>